<evidence type="ECO:0000313" key="3">
    <source>
        <dbReference type="Proteomes" id="UP001054889"/>
    </source>
</evidence>
<dbReference type="Proteomes" id="UP001054889">
    <property type="component" value="Unassembled WGS sequence"/>
</dbReference>
<gene>
    <name evidence="2" type="primary">gb11258</name>
    <name evidence="2" type="ORF">PR202_gb11258</name>
</gene>
<evidence type="ECO:0000256" key="1">
    <source>
        <dbReference type="SAM" id="MobiDB-lite"/>
    </source>
</evidence>
<protein>
    <submittedName>
        <fullName evidence="2">Uncharacterized protein</fullName>
    </submittedName>
</protein>
<reference evidence="2" key="2">
    <citation type="submission" date="2021-12" db="EMBL/GenBank/DDBJ databases">
        <title>Resequencing data analysis of finger millet.</title>
        <authorList>
            <person name="Hatakeyama M."/>
            <person name="Aluri S."/>
            <person name="Balachadran M.T."/>
            <person name="Sivarajan S.R."/>
            <person name="Poveda L."/>
            <person name="Shimizu-Inatsugi R."/>
            <person name="Schlapbach R."/>
            <person name="Sreeman S.M."/>
            <person name="Shimizu K.K."/>
        </authorList>
    </citation>
    <scope>NUCLEOTIDE SEQUENCE</scope>
</reference>
<feature type="region of interest" description="Disordered" evidence="1">
    <location>
        <begin position="1"/>
        <end position="34"/>
    </location>
</feature>
<organism evidence="2 3">
    <name type="scientific">Eleusine coracana subsp. coracana</name>
    <dbReference type="NCBI Taxonomy" id="191504"/>
    <lineage>
        <taxon>Eukaryota</taxon>
        <taxon>Viridiplantae</taxon>
        <taxon>Streptophyta</taxon>
        <taxon>Embryophyta</taxon>
        <taxon>Tracheophyta</taxon>
        <taxon>Spermatophyta</taxon>
        <taxon>Magnoliopsida</taxon>
        <taxon>Liliopsida</taxon>
        <taxon>Poales</taxon>
        <taxon>Poaceae</taxon>
        <taxon>PACMAD clade</taxon>
        <taxon>Chloridoideae</taxon>
        <taxon>Cynodonteae</taxon>
        <taxon>Eleusininae</taxon>
        <taxon>Eleusine</taxon>
    </lineage>
</organism>
<dbReference type="EMBL" id="BQKI01000076">
    <property type="protein sequence ID" value="GJN23594.1"/>
    <property type="molecule type" value="Genomic_DNA"/>
</dbReference>
<dbReference type="AlphaFoldDB" id="A0AAV5EJR5"/>
<evidence type="ECO:0000313" key="2">
    <source>
        <dbReference type="EMBL" id="GJN23594.1"/>
    </source>
</evidence>
<proteinExistence type="predicted"/>
<name>A0AAV5EJR5_ELECO</name>
<feature type="compositionally biased region" description="Basic and acidic residues" evidence="1">
    <location>
        <begin position="19"/>
        <end position="34"/>
    </location>
</feature>
<keyword evidence="3" id="KW-1185">Reference proteome</keyword>
<reference evidence="2" key="1">
    <citation type="journal article" date="2018" name="DNA Res.">
        <title>Multiple hybrid de novo genome assembly of finger millet, an orphan allotetraploid crop.</title>
        <authorList>
            <person name="Hatakeyama M."/>
            <person name="Aluri S."/>
            <person name="Balachadran M.T."/>
            <person name="Sivarajan S.R."/>
            <person name="Patrignani A."/>
            <person name="Gruter S."/>
            <person name="Poveda L."/>
            <person name="Shimizu-Inatsugi R."/>
            <person name="Baeten J."/>
            <person name="Francoijs K.J."/>
            <person name="Nataraja K.N."/>
            <person name="Reddy Y.A.N."/>
            <person name="Phadnis S."/>
            <person name="Ravikumar R.L."/>
            <person name="Schlapbach R."/>
            <person name="Sreeman S.M."/>
            <person name="Shimizu K.K."/>
        </authorList>
    </citation>
    <scope>NUCLEOTIDE SEQUENCE</scope>
</reference>
<accession>A0AAV5EJR5</accession>
<feature type="region of interest" description="Disordered" evidence="1">
    <location>
        <begin position="116"/>
        <end position="192"/>
    </location>
</feature>
<comment type="caution">
    <text evidence="2">The sequence shown here is derived from an EMBL/GenBank/DDBJ whole genome shotgun (WGS) entry which is preliminary data.</text>
</comment>
<sequence length="252" mass="27538">MHEAVVLNSVHTKPTLIENDSRPGHLGREPKADGGRIEETAFHAGKPDLSLEEYHPLMRAPREEVVSWAQDPMCWKATENLCCGPSSILTRPEPTEAQHAPHIEALTEDRLSIQQEAQPTPTPGLEGQAIEPAQAVQPERTQEFINLVTRPVQEPQTTPAPAPAKRSRRQPASSTTLRRSRRIANSAGPNHAVQKAQMVLMRKLGLAIEENGLSQEARDAYAKLFEHPLSPSHLAALAALFGWAVPDSAPSA</sequence>